<organism evidence="2 3">
    <name type="scientific">Solanum commersonii</name>
    <name type="common">Commerson's wild potato</name>
    <name type="synonym">Commerson's nightshade</name>
    <dbReference type="NCBI Taxonomy" id="4109"/>
    <lineage>
        <taxon>Eukaryota</taxon>
        <taxon>Viridiplantae</taxon>
        <taxon>Streptophyta</taxon>
        <taxon>Embryophyta</taxon>
        <taxon>Tracheophyta</taxon>
        <taxon>Spermatophyta</taxon>
        <taxon>Magnoliopsida</taxon>
        <taxon>eudicotyledons</taxon>
        <taxon>Gunneridae</taxon>
        <taxon>Pentapetalae</taxon>
        <taxon>asterids</taxon>
        <taxon>lamiids</taxon>
        <taxon>Solanales</taxon>
        <taxon>Solanaceae</taxon>
        <taxon>Solanoideae</taxon>
        <taxon>Solaneae</taxon>
        <taxon>Solanum</taxon>
    </lineage>
</organism>
<dbReference type="SUPFAM" id="SSF52047">
    <property type="entry name" value="RNI-like"/>
    <property type="match status" value="1"/>
</dbReference>
<evidence type="ECO:0000259" key="1">
    <source>
        <dbReference type="Pfam" id="PF24758"/>
    </source>
</evidence>
<evidence type="ECO:0000313" key="3">
    <source>
        <dbReference type="Proteomes" id="UP000824120"/>
    </source>
</evidence>
<dbReference type="InterPro" id="IPR053772">
    <property type="entry name" value="At1g61320/At1g61330-like"/>
</dbReference>
<dbReference type="Proteomes" id="UP000824120">
    <property type="component" value="Chromosome 10"/>
</dbReference>
<dbReference type="EMBL" id="JACXVP010000010">
    <property type="protein sequence ID" value="KAG5580622.1"/>
    <property type="molecule type" value="Genomic_DNA"/>
</dbReference>
<comment type="caution">
    <text evidence="2">The sequence shown here is derived from an EMBL/GenBank/DDBJ whole genome shotgun (WGS) entry which is preliminary data.</text>
</comment>
<gene>
    <name evidence="2" type="ORF">H5410_051249</name>
</gene>
<protein>
    <recommendedName>
        <fullName evidence="1">F-box/LRR-repeat protein 15/At3g58940/PEG3-like LRR domain-containing protein</fullName>
    </recommendedName>
</protein>
<accession>A0A9J5X071</accession>
<name>A0A9J5X071_SOLCO</name>
<proteinExistence type="predicted"/>
<dbReference type="PANTHER" id="PTHR34145">
    <property type="entry name" value="OS02G0105600 PROTEIN"/>
    <property type="match status" value="1"/>
</dbReference>
<dbReference type="AlphaFoldDB" id="A0A9J5X071"/>
<keyword evidence="3" id="KW-1185">Reference proteome</keyword>
<evidence type="ECO:0000313" key="2">
    <source>
        <dbReference type="EMBL" id="KAG5580622.1"/>
    </source>
</evidence>
<reference evidence="2 3" key="1">
    <citation type="submission" date="2020-09" db="EMBL/GenBank/DDBJ databases">
        <title>De no assembly of potato wild relative species, Solanum commersonii.</title>
        <authorList>
            <person name="Cho K."/>
        </authorList>
    </citation>
    <scope>NUCLEOTIDE SEQUENCE [LARGE SCALE GENOMIC DNA]</scope>
    <source>
        <strain evidence="2">LZ3.2</strain>
        <tissue evidence="2">Leaf</tissue>
    </source>
</reference>
<dbReference type="InterPro" id="IPR055411">
    <property type="entry name" value="LRR_FXL15/At3g58940/PEG3-like"/>
</dbReference>
<feature type="domain" description="F-box/LRR-repeat protein 15/At3g58940/PEG3-like LRR" evidence="1">
    <location>
        <begin position="11"/>
        <end position="125"/>
    </location>
</feature>
<sequence length="191" mass="22273">MSRNYHLPFVDAFTFSSNLFKSQDLKHLELNSCEFHPPPKFKGFHSLVTLNFQIVTFKPMPFQVLLSSSQLLERVSMVCYSEFDSFIIEAPNLKIFELSSTTNSRCIRRTPLLEEIVLGMSFNMSEVITFIGFTRAIKWLKSMDMNLTRVNKTKMEFLKHVLTYATALEKTYVATSTEIRHRGMKMMEKMK</sequence>
<dbReference type="Pfam" id="PF24758">
    <property type="entry name" value="LRR_At5g56370"/>
    <property type="match status" value="1"/>
</dbReference>
<dbReference type="OrthoDB" id="1274461at2759"/>